<reference evidence="6" key="1">
    <citation type="journal article" date="2019" name="Int. J. Syst. Evol. Microbiol.">
        <title>The Global Catalogue of Microorganisms (GCM) 10K type strain sequencing project: providing services to taxonomists for standard genome sequencing and annotation.</title>
        <authorList>
            <consortium name="The Broad Institute Genomics Platform"/>
            <consortium name="The Broad Institute Genome Sequencing Center for Infectious Disease"/>
            <person name="Wu L."/>
            <person name="Ma J."/>
        </authorList>
    </citation>
    <scope>NUCLEOTIDE SEQUENCE [LARGE SCALE GENOMIC DNA]</scope>
    <source>
        <strain evidence="6">CGMCC 1.14993</strain>
    </source>
</reference>
<dbReference type="Pfam" id="PF08239">
    <property type="entry name" value="SH3_3"/>
    <property type="match status" value="2"/>
</dbReference>
<dbReference type="InterPro" id="IPR003646">
    <property type="entry name" value="SH3-like_bac-type"/>
</dbReference>
<dbReference type="GO" id="GO:0008745">
    <property type="term" value="F:N-acetylmuramoyl-L-alanine amidase activity"/>
    <property type="evidence" value="ECO:0007669"/>
    <property type="project" value="InterPro"/>
</dbReference>
<dbReference type="InterPro" id="IPR050695">
    <property type="entry name" value="N-acetylmuramoyl_amidase_3"/>
</dbReference>
<comment type="caution">
    <text evidence="5">The sequence shown here is derived from an EMBL/GenBank/DDBJ whole genome shotgun (WGS) entry which is preliminary data.</text>
</comment>
<evidence type="ECO:0000313" key="6">
    <source>
        <dbReference type="Proteomes" id="UP000626244"/>
    </source>
</evidence>
<accession>A0A8J3AEH8</accession>
<keyword evidence="3" id="KW-0732">Signal</keyword>
<dbReference type="SUPFAM" id="SSF53187">
    <property type="entry name" value="Zn-dependent exopeptidases"/>
    <property type="match status" value="1"/>
</dbReference>
<feature type="chain" id="PRO_5035201651" description="SH3b domain-containing protein" evidence="3">
    <location>
        <begin position="25"/>
        <end position="586"/>
    </location>
</feature>
<dbReference type="PANTHER" id="PTHR30404">
    <property type="entry name" value="N-ACETYLMURAMOYL-L-ALANINE AMIDASE"/>
    <property type="match status" value="1"/>
</dbReference>
<dbReference type="PANTHER" id="PTHR30404:SF0">
    <property type="entry name" value="N-ACETYLMURAMOYL-L-ALANINE AMIDASE AMIC"/>
    <property type="match status" value="1"/>
</dbReference>
<evidence type="ECO:0000259" key="4">
    <source>
        <dbReference type="PROSITE" id="PS51781"/>
    </source>
</evidence>
<feature type="domain" description="SH3b" evidence="4">
    <location>
        <begin position="327"/>
        <end position="389"/>
    </location>
</feature>
<keyword evidence="6" id="KW-1185">Reference proteome</keyword>
<dbReference type="SMART" id="SM00287">
    <property type="entry name" value="SH3b"/>
    <property type="match status" value="2"/>
</dbReference>
<dbReference type="Proteomes" id="UP000626244">
    <property type="component" value="Unassembled WGS sequence"/>
</dbReference>
<feature type="signal peptide" evidence="3">
    <location>
        <begin position="1"/>
        <end position="24"/>
    </location>
</feature>
<dbReference type="Gene3D" id="3.40.630.40">
    <property type="entry name" value="Zn-dependent exopeptidases"/>
    <property type="match status" value="1"/>
</dbReference>
<feature type="domain" description="SH3b" evidence="4">
    <location>
        <begin position="248"/>
        <end position="311"/>
    </location>
</feature>
<evidence type="ECO:0000256" key="3">
    <source>
        <dbReference type="SAM" id="SignalP"/>
    </source>
</evidence>
<dbReference type="CDD" id="cd02696">
    <property type="entry name" value="MurNAc-LAA"/>
    <property type="match status" value="1"/>
</dbReference>
<dbReference type="InterPro" id="IPR002508">
    <property type="entry name" value="MurNAc-LAA_cat"/>
</dbReference>
<gene>
    <name evidence="5" type="ORF">GCM10007380_12820</name>
</gene>
<proteinExistence type="predicted"/>
<dbReference type="PROSITE" id="PS51781">
    <property type="entry name" value="SH3B"/>
    <property type="match status" value="2"/>
</dbReference>
<evidence type="ECO:0000256" key="1">
    <source>
        <dbReference type="ARBA" id="ARBA00022801"/>
    </source>
</evidence>
<dbReference type="AlphaFoldDB" id="A0A8J3AEH8"/>
<dbReference type="EMBL" id="BMHB01000001">
    <property type="protein sequence ID" value="GGI12419.1"/>
    <property type="molecule type" value="Genomic_DNA"/>
</dbReference>
<keyword evidence="1" id="KW-0378">Hydrolase</keyword>
<dbReference type="GO" id="GO:0009253">
    <property type="term" value="P:peptidoglycan catabolic process"/>
    <property type="evidence" value="ECO:0007669"/>
    <property type="project" value="InterPro"/>
</dbReference>
<dbReference type="GO" id="GO:0030288">
    <property type="term" value="C:outer membrane-bounded periplasmic space"/>
    <property type="evidence" value="ECO:0007669"/>
    <property type="project" value="TreeGrafter"/>
</dbReference>
<organism evidence="5 6">
    <name type="scientific">Gottfriedia solisilvae</name>
    <dbReference type="NCBI Taxonomy" id="1516104"/>
    <lineage>
        <taxon>Bacteria</taxon>
        <taxon>Bacillati</taxon>
        <taxon>Bacillota</taxon>
        <taxon>Bacilli</taxon>
        <taxon>Bacillales</taxon>
        <taxon>Bacillaceae</taxon>
        <taxon>Gottfriedia</taxon>
    </lineage>
</organism>
<protein>
    <recommendedName>
        <fullName evidence="4">SH3b domain-containing protein</fullName>
    </recommendedName>
</protein>
<name>A0A8J3AEH8_9BACI</name>
<dbReference type="SMART" id="SM00646">
    <property type="entry name" value="Ami_3"/>
    <property type="match status" value="1"/>
</dbReference>
<dbReference type="Gene3D" id="2.30.30.40">
    <property type="entry name" value="SH3 Domains"/>
    <property type="match status" value="2"/>
</dbReference>
<dbReference type="GO" id="GO:0071555">
    <property type="term" value="P:cell wall organization"/>
    <property type="evidence" value="ECO:0007669"/>
    <property type="project" value="UniProtKB-KW"/>
</dbReference>
<sequence>MRSLKILIIFLISSVLFISNSVNAAIKQPNIFTDEKEQLSYLQKGKILPKYINIEGTITNIEFISWLQYFTYDEKKNLRSKSISDDQKTKLVIKELKLEAIYQKWEKSGSLKKQLSYFEMMSILYQLNGYEKLSETQLNQLIELENVMTKEEISYVTNNTNLKKKTAAVLFARFIKQFQKNQYNTSGQSITSDSTLFLTEGPSSNFQHIIEIPKKKSYMVITKIGNVILAKFNGKIGFLSKSITYSFEKNVYKTNANKVNMRLGPSTSHPIIKVVNQNEQLEGRQFNSEWVQITSYNGKAFISSKYVKKVDSPQKNNENKDDTENLVKKVYVLADKLNIRAEQSVSSSIIGTVLKGEELELITKYTNWSKIKYKKLVGFVSNDYISTKSNSLDKTIVIAIDAGHGGKDPGTHFKELNEKNITLDTALKIRESFEFSNVQVVLTRESDVFLDLGERVKIAKQNKASLFVSIHVNSGSGANGGGSETYYYGNTGKNPFIAESQLLAASIQKEMLQAWDLSDRGVHHGNFQVIRDNSMPAVLTELGFIDSKKDQAYLSSNEQLTLIAEAIHDGIVNYLQKEGYIFKQST</sequence>
<evidence type="ECO:0000313" key="5">
    <source>
        <dbReference type="EMBL" id="GGI12419.1"/>
    </source>
</evidence>
<dbReference type="OrthoDB" id="9806267at2"/>
<keyword evidence="2" id="KW-0961">Cell wall biogenesis/degradation</keyword>
<evidence type="ECO:0000256" key="2">
    <source>
        <dbReference type="ARBA" id="ARBA00023316"/>
    </source>
</evidence>
<dbReference type="RefSeq" id="WP_087999487.1">
    <property type="nucleotide sequence ID" value="NZ_BMHB01000001.1"/>
</dbReference>
<dbReference type="Pfam" id="PF01520">
    <property type="entry name" value="Amidase_3"/>
    <property type="match status" value="1"/>
</dbReference>